<dbReference type="InterPro" id="IPR000073">
    <property type="entry name" value="AB_hydrolase_1"/>
</dbReference>
<evidence type="ECO:0000313" key="5">
    <source>
        <dbReference type="Proteomes" id="UP000077857"/>
    </source>
</evidence>
<dbReference type="PANTHER" id="PTHR43798">
    <property type="entry name" value="MONOACYLGLYCEROL LIPASE"/>
    <property type="match status" value="1"/>
</dbReference>
<dbReference type="OrthoDB" id="7185741at2"/>
<organism evidence="4 5">
    <name type="scientific">Methylomonas koyamae</name>
    <dbReference type="NCBI Taxonomy" id="702114"/>
    <lineage>
        <taxon>Bacteria</taxon>
        <taxon>Pseudomonadati</taxon>
        <taxon>Pseudomonadota</taxon>
        <taxon>Gammaproteobacteria</taxon>
        <taxon>Methylococcales</taxon>
        <taxon>Methylococcaceae</taxon>
        <taxon>Methylomonas</taxon>
    </lineage>
</organism>
<dbReference type="RefSeq" id="WP_064039445.1">
    <property type="nucleotide sequence ID" value="NZ_LUUJ01000047.1"/>
</dbReference>
<dbReference type="GO" id="GO:0016020">
    <property type="term" value="C:membrane"/>
    <property type="evidence" value="ECO:0007669"/>
    <property type="project" value="TreeGrafter"/>
</dbReference>
<dbReference type="SUPFAM" id="SSF53474">
    <property type="entry name" value="alpha/beta-Hydrolases"/>
    <property type="match status" value="1"/>
</dbReference>
<protein>
    <submittedName>
        <fullName evidence="4">Alpha/beta hydrolase</fullName>
    </submittedName>
</protein>
<dbReference type="GO" id="GO:0016787">
    <property type="term" value="F:hydrolase activity"/>
    <property type="evidence" value="ECO:0007669"/>
    <property type="project" value="UniProtKB-KW"/>
</dbReference>
<feature type="domain" description="AB hydrolase-1" evidence="3">
    <location>
        <begin position="48"/>
        <end position="206"/>
    </location>
</feature>
<dbReference type="InterPro" id="IPR050266">
    <property type="entry name" value="AB_hydrolase_sf"/>
</dbReference>
<dbReference type="PROSITE" id="PS51257">
    <property type="entry name" value="PROKAR_LIPOPROTEIN"/>
    <property type="match status" value="1"/>
</dbReference>
<evidence type="ECO:0000259" key="3">
    <source>
        <dbReference type="Pfam" id="PF00561"/>
    </source>
</evidence>
<keyword evidence="1 4" id="KW-0378">Hydrolase</keyword>
<sequence>MKCRCAITAIFALLLGLLSGCAQTIPNVKIAEIGRRQVEFALSRHDTPPVVFETGLGGTLAWWREVYPPIAASATALAYNRAGVGASEAVASVRDGRHVVQELRGLLADQGLAPPYILVGHSLGGLYMQWYARHYPQEVAALILVDSTHPAQLKGRGAIENWPFWLRWLFDLWLPVTAERELAALDRTGDEVLAAPAYRSGPVIVLSAAQPLADRSELADDANRKRQDLARLYPGSIQIWVDSGHAIPLERPEAVVAAIRDVLDAVRSEAGLLRREQE</sequence>
<dbReference type="Pfam" id="PF00561">
    <property type="entry name" value="Abhydrolase_1"/>
    <property type="match status" value="1"/>
</dbReference>
<comment type="caution">
    <text evidence="4">The sequence shown here is derived from an EMBL/GenBank/DDBJ whole genome shotgun (WGS) entry which is preliminary data.</text>
</comment>
<dbReference type="Gene3D" id="3.40.50.1820">
    <property type="entry name" value="alpha/beta hydrolase"/>
    <property type="match status" value="1"/>
</dbReference>
<dbReference type="EMBL" id="LUUJ01000047">
    <property type="protein sequence ID" value="OAI19603.1"/>
    <property type="molecule type" value="Genomic_DNA"/>
</dbReference>
<proteinExistence type="predicted"/>
<evidence type="ECO:0000256" key="2">
    <source>
        <dbReference type="SAM" id="SignalP"/>
    </source>
</evidence>
<feature type="signal peptide" evidence="2">
    <location>
        <begin position="1"/>
        <end position="24"/>
    </location>
</feature>
<dbReference type="Proteomes" id="UP000077857">
    <property type="component" value="Unassembled WGS sequence"/>
</dbReference>
<keyword evidence="2" id="KW-0732">Signal</keyword>
<evidence type="ECO:0000313" key="4">
    <source>
        <dbReference type="EMBL" id="OAI19603.1"/>
    </source>
</evidence>
<gene>
    <name evidence="4" type="ORF">A1507_06650</name>
</gene>
<evidence type="ECO:0000256" key="1">
    <source>
        <dbReference type="ARBA" id="ARBA00022801"/>
    </source>
</evidence>
<reference evidence="4 5" key="1">
    <citation type="submission" date="2016-03" db="EMBL/GenBank/DDBJ databases">
        <authorList>
            <person name="Ploux O."/>
        </authorList>
    </citation>
    <scope>NUCLEOTIDE SEQUENCE [LARGE SCALE GENOMIC DNA]</scope>
    <source>
        <strain evidence="4 5">R-45378</strain>
    </source>
</reference>
<accession>A0A177NQL2</accession>
<name>A0A177NQL2_9GAMM</name>
<dbReference type="AlphaFoldDB" id="A0A177NQL2"/>
<feature type="chain" id="PRO_5008069423" evidence="2">
    <location>
        <begin position="25"/>
        <end position="278"/>
    </location>
</feature>
<dbReference type="PANTHER" id="PTHR43798:SF31">
    <property type="entry name" value="AB HYDROLASE SUPERFAMILY PROTEIN YCLE"/>
    <property type="match status" value="1"/>
</dbReference>
<dbReference type="InterPro" id="IPR029058">
    <property type="entry name" value="AB_hydrolase_fold"/>
</dbReference>